<keyword evidence="7 8" id="KW-0472">Membrane</keyword>
<feature type="transmembrane region" description="Helical" evidence="8">
    <location>
        <begin position="170"/>
        <end position="188"/>
    </location>
</feature>
<dbReference type="Pfam" id="PF07690">
    <property type="entry name" value="MFS_1"/>
    <property type="match status" value="1"/>
</dbReference>
<dbReference type="InterPro" id="IPR001958">
    <property type="entry name" value="Tet-R_TetA/multi-R_MdtG-like"/>
</dbReference>
<dbReference type="PANTHER" id="PTHR23504">
    <property type="entry name" value="MAJOR FACILITATOR SUPERFAMILY DOMAIN-CONTAINING PROTEIN 10"/>
    <property type="match status" value="1"/>
</dbReference>
<dbReference type="InterPro" id="IPR020846">
    <property type="entry name" value="MFS_dom"/>
</dbReference>
<dbReference type="PANTHER" id="PTHR23504:SF15">
    <property type="entry name" value="MAJOR FACILITATOR SUPERFAMILY (MFS) PROFILE DOMAIN-CONTAINING PROTEIN"/>
    <property type="match status" value="1"/>
</dbReference>
<dbReference type="PRINTS" id="PR01035">
    <property type="entry name" value="TCRTETA"/>
</dbReference>
<keyword evidence="11" id="KW-1185">Reference proteome</keyword>
<dbReference type="PROSITE" id="PS50850">
    <property type="entry name" value="MFS"/>
    <property type="match status" value="1"/>
</dbReference>
<comment type="caution">
    <text evidence="10">The sequence shown here is derived from an EMBL/GenBank/DDBJ whole genome shotgun (WGS) entry which is preliminary data.</text>
</comment>
<dbReference type="OrthoDB" id="9764259at2"/>
<evidence type="ECO:0000313" key="10">
    <source>
        <dbReference type="EMBL" id="PYF12774.1"/>
    </source>
</evidence>
<comment type="function">
    <text evidence="1">Resistance to tetracycline by an active tetracycline efflux. This is an energy-dependent process that decreases the accumulation of the antibiotic in whole cells. This protein functions as a metal-tetracycline/H(+) antiporter.</text>
</comment>
<evidence type="ECO:0000256" key="8">
    <source>
        <dbReference type="SAM" id="Phobius"/>
    </source>
</evidence>
<evidence type="ECO:0000256" key="5">
    <source>
        <dbReference type="ARBA" id="ARBA00022692"/>
    </source>
</evidence>
<evidence type="ECO:0000313" key="11">
    <source>
        <dbReference type="Proteomes" id="UP000247727"/>
    </source>
</evidence>
<dbReference type="PROSITE" id="PS00216">
    <property type="entry name" value="SUGAR_TRANSPORT_1"/>
    <property type="match status" value="1"/>
</dbReference>
<sequence length="404" mass="42656">MAEAVLHPRRATIFILIVVFFDMAGVGLILPVLPKLIEEVGGLQLNDAAQIGGWLYAVYSLALFLTAPLLGALSDRFGRRPLLLLSLAGLCIDYVLCALAPSLLWLFLARSVAGICGATQGIANAYVADFTAPEDRARAFGWLGAALGLGFVLGPALGGLLGAFGPRVPFWAAAALAALNLLWGLRALPETLAPENRRAVVWREANPFGILTVFRRHKGVLPLVAIYALYFFASAVYPAVWSYWGIAKFGWSEVTIGVSLAAFGIVWALFQGLLTGPVVKRLGERRAALLGLAIACLAAAGYGLVPGIVGVVILLIFHGPEGFAQPALTAMMSARVPESEQGALQGGLGAVTNLMMLAGALFFAQVFGYFLSDAAPVQSPDAAYFVAAVLLAVPFAMLMRRKAT</sequence>
<keyword evidence="5 8" id="KW-0812">Transmembrane</keyword>
<evidence type="ECO:0000256" key="2">
    <source>
        <dbReference type="ARBA" id="ARBA00004141"/>
    </source>
</evidence>
<feature type="transmembrane region" description="Helical" evidence="8">
    <location>
        <begin position="220"/>
        <end position="244"/>
    </location>
</feature>
<dbReference type="GO" id="GO:0022857">
    <property type="term" value="F:transmembrane transporter activity"/>
    <property type="evidence" value="ECO:0007669"/>
    <property type="project" value="InterPro"/>
</dbReference>
<evidence type="ECO:0000256" key="7">
    <source>
        <dbReference type="ARBA" id="ARBA00023136"/>
    </source>
</evidence>
<feature type="transmembrane region" description="Helical" evidence="8">
    <location>
        <begin position="382"/>
        <end position="399"/>
    </location>
</feature>
<reference evidence="10 11" key="1">
    <citation type="submission" date="2018-06" db="EMBL/GenBank/DDBJ databases">
        <title>Genomic Encyclopedia of Type Strains, Phase III (KMG-III): the genomes of soil and plant-associated and newly described type strains.</title>
        <authorList>
            <person name="Whitman W."/>
        </authorList>
    </citation>
    <scope>NUCLEOTIDE SEQUENCE [LARGE SCALE GENOMIC DNA]</scope>
    <source>
        <strain evidence="10 11">JA737</strain>
    </source>
</reference>
<evidence type="ECO:0000256" key="4">
    <source>
        <dbReference type="ARBA" id="ARBA00022448"/>
    </source>
</evidence>
<accession>A0A318U785</accession>
<name>A0A318U785_9RHOB</name>
<dbReference type="Proteomes" id="UP000247727">
    <property type="component" value="Unassembled WGS sequence"/>
</dbReference>
<dbReference type="GO" id="GO:0016020">
    <property type="term" value="C:membrane"/>
    <property type="evidence" value="ECO:0007669"/>
    <property type="project" value="UniProtKB-SubCell"/>
</dbReference>
<evidence type="ECO:0000256" key="6">
    <source>
        <dbReference type="ARBA" id="ARBA00022989"/>
    </source>
</evidence>
<comment type="similarity">
    <text evidence="3">Belongs to the major facilitator superfamily. TCR/Tet family.</text>
</comment>
<dbReference type="SUPFAM" id="SSF103473">
    <property type="entry name" value="MFS general substrate transporter"/>
    <property type="match status" value="1"/>
</dbReference>
<organism evidence="10 11">
    <name type="scientific">Rhodobacter viridis</name>
    <dbReference type="NCBI Taxonomy" id="1054202"/>
    <lineage>
        <taxon>Bacteria</taxon>
        <taxon>Pseudomonadati</taxon>
        <taxon>Pseudomonadota</taxon>
        <taxon>Alphaproteobacteria</taxon>
        <taxon>Rhodobacterales</taxon>
        <taxon>Rhodobacter group</taxon>
        <taxon>Rhodobacter</taxon>
    </lineage>
</organism>
<feature type="transmembrane region" description="Helical" evidence="8">
    <location>
        <begin position="346"/>
        <end position="370"/>
    </location>
</feature>
<dbReference type="AlphaFoldDB" id="A0A318U785"/>
<dbReference type="InterPro" id="IPR005829">
    <property type="entry name" value="Sugar_transporter_CS"/>
</dbReference>
<evidence type="ECO:0000256" key="1">
    <source>
        <dbReference type="ARBA" id="ARBA00003279"/>
    </source>
</evidence>
<proteinExistence type="inferred from homology"/>
<dbReference type="RefSeq" id="WP_110803824.1">
    <property type="nucleotide sequence ID" value="NZ_QJTK01000001.1"/>
</dbReference>
<feature type="transmembrane region" description="Helical" evidence="8">
    <location>
        <begin position="256"/>
        <end position="275"/>
    </location>
</feature>
<feature type="transmembrane region" description="Helical" evidence="8">
    <location>
        <begin position="287"/>
        <end position="305"/>
    </location>
</feature>
<gene>
    <name evidence="10" type="ORF">C8J30_101155</name>
</gene>
<keyword evidence="4" id="KW-0813">Transport</keyword>
<feature type="domain" description="Major facilitator superfamily (MFS) profile" evidence="9">
    <location>
        <begin position="11"/>
        <end position="404"/>
    </location>
</feature>
<evidence type="ECO:0000256" key="3">
    <source>
        <dbReference type="ARBA" id="ARBA00007520"/>
    </source>
</evidence>
<keyword evidence="6 8" id="KW-1133">Transmembrane helix</keyword>
<feature type="transmembrane region" description="Helical" evidence="8">
    <location>
        <begin position="139"/>
        <end position="164"/>
    </location>
</feature>
<dbReference type="EMBL" id="QJTK01000001">
    <property type="protein sequence ID" value="PYF12774.1"/>
    <property type="molecule type" value="Genomic_DNA"/>
</dbReference>
<comment type="subcellular location">
    <subcellularLocation>
        <location evidence="2">Membrane</location>
        <topology evidence="2">Multi-pass membrane protein</topology>
    </subcellularLocation>
</comment>
<feature type="transmembrane region" description="Helical" evidence="8">
    <location>
        <begin position="82"/>
        <end position="101"/>
    </location>
</feature>
<feature type="transmembrane region" description="Helical" evidence="8">
    <location>
        <begin position="107"/>
        <end position="127"/>
    </location>
</feature>
<protein>
    <submittedName>
        <fullName evidence="10">DHA1 family tetracycline resistance protein-like MFS transporter</fullName>
    </submittedName>
</protein>
<feature type="transmembrane region" description="Helical" evidence="8">
    <location>
        <begin position="53"/>
        <end position="70"/>
    </location>
</feature>
<dbReference type="InterPro" id="IPR011701">
    <property type="entry name" value="MFS"/>
</dbReference>
<feature type="transmembrane region" description="Helical" evidence="8">
    <location>
        <begin position="12"/>
        <end position="33"/>
    </location>
</feature>
<dbReference type="Gene3D" id="1.20.1250.20">
    <property type="entry name" value="MFS general substrate transporter like domains"/>
    <property type="match status" value="1"/>
</dbReference>
<dbReference type="InterPro" id="IPR036259">
    <property type="entry name" value="MFS_trans_sf"/>
</dbReference>
<evidence type="ECO:0000259" key="9">
    <source>
        <dbReference type="PROSITE" id="PS50850"/>
    </source>
</evidence>